<evidence type="ECO:0000256" key="1">
    <source>
        <dbReference type="SAM" id="Phobius"/>
    </source>
</evidence>
<keyword evidence="1" id="KW-0812">Transmembrane</keyword>
<proteinExistence type="predicted"/>
<sequence length="66" mass="7503">MEESNAKPQPKHPFRCGGHRAKTIGHLRAWMNRQGRSLPGQFLQGAAYRLGGGAVTLIILWWQTRY</sequence>
<reference evidence="2 3" key="1">
    <citation type="submission" date="2017-09" db="EMBL/GenBank/DDBJ databases">
        <authorList>
            <person name="Lee N."/>
            <person name="Cho B.-K."/>
        </authorList>
    </citation>
    <scope>NUCLEOTIDE SEQUENCE [LARGE SCALE GENOMIC DNA]</scope>
    <source>
        <strain evidence="2 3">ATCC 39115</strain>
    </source>
</reference>
<keyword evidence="1" id="KW-1133">Transmembrane helix</keyword>
<protein>
    <submittedName>
        <fullName evidence="2">Uncharacterized protein</fullName>
    </submittedName>
</protein>
<keyword evidence="1" id="KW-0472">Membrane</keyword>
<dbReference type="RefSeq" id="WP_004993122.1">
    <property type="nucleotide sequence ID" value="NZ_CP023700.1"/>
</dbReference>
<evidence type="ECO:0000313" key="3">
    <source>
        <dbReference type="Proteomes" id="UP000327143"/>
    </source>
</evidence>
<organism evidence="2 3">
    <name type="scientific">Streptomyces viridosporus T7A</name>
    <dbReference type="NCBI Taxonomy" id="665577"/>
    <lineage>
        <taxon>Bacteria</taxon>
        <taxon>Bacillati</taxon>
        <taxon>Actinomycetota</taxon>
        <taxon>Actinomycetes</taxon>
        <taxon>Kitasatosporales</taxon>
        <taxon>Streptomycetaceae</taxon>
        <taxon>Streptomyces</taxon>
    </lineage>
</organism>
<name>A0ABX6A9C8_STRVD</name>
<dbReference type="Proteomes" id="UP000327143">
    <property type="component" value="Chromosome"/>
</dbReference>
<gene>
    <name evidence="2" type="ORF">CP969_02680</name>
</gene>
<dbReference type="EMBL" id="CP023700">
    <property type="protein sequence ID" value="QEU83732.1"/>
    <property type="molecule type" value="Genomic_DNA"/>
</dbReference>
<accession>A0ABX6A9C8</accession>
<keyword evidence="3" id="KW-1185">Reference proteome</keyword>
<feature type="transmembrane region" description="Helical" evidence="1">
    <location>
        <begin position="46"/>
        <end position="62"/>
    </location>
</feature>
<evidence type="ECO:0000313" key="2">
    <source>
        <dbReference type="EMBL" id="QEU83732.1"/>
    </source>
</evidence>